<proteinExistence type="predicted"/>
<keyword evidence="2" id="KW-1185">Reference proteome</keyword>
<gene>
    <name evidence="1" type="ORF">SCLCIDRAFT_176702</name>
</gene>
<organism evidence="1 2">
    <name type="scientific">Scleroderma citrinum Foug A</name>
    <dbReference type="NCBI Taxonomy" id="1036808"/>
    <lineage>
        <taxon>Eukaryota</taxon>
        <taxon>Fungi</taxon>
        <taxon>Dikarya</taxon>
        <taxon>Basidiomycota</taxon>
        <taxon>Agaricomycotina</taxon>
        <taxon>Agaricomycetes</taxon>
        <taxon>Agaricomycetidae</taxon>
        <taxon>Boletales</taxon>
        <taxon>Sclerodermatineae</taxon>
        <taxon>Sclerodermataceae</taxon>
        <taxon>Scleroderma</taxon>
    </lineage>
</organism>
<dbReference type="AlphaFoldDB" id="A0A0C3ESV8"/>
<dbReference type="HOGENOM" id="CLU_2147332_0_0_1"/>
<evidence type="ECO:0000313" key="2">
    <source>
        <dbReference type="Proteomes" id="UP000053989"/>
    </source>
</evidence>
<protein>
    <submittedName>
        <fullName evidence="1">Uncharacterized protein</fullName>
    </submittedName>
</protein>
<dbReference type="InParanoid" id="A0A0C3ESV8"/>
<dbReference type="EMBL" id="KN822004">
    <property type="protein sequence ID" value="KIM70926.1"/>
    <property type="molecule type" value="Genomic_DNA"/>
</dbReference>
<reference evidence="1 2" key="1">
    <citation type="submission" date="2014-04" db="EMBL/GenBank/DDBJ databases">
        <authorList>
            <consortium name="DOE Joint Genome Institute"/>
            <person name="Kuo A."/>
            <person name="Kohler A."/>
            <person name="Nagy L.G."/>
            <person name="Floudas D."/>
            <person name="Copeland A."/>
            <person name="Barry K.W."/>
            <person name="Cichocki N."/>
            <person name="Veneault-Fourrey C."/>
            <person name="LaButti K."/>
            <person name="Lindquist E.A."/>
            <person name="Lipzen A."/>
            <person name="Lundell T."/>
            <person name="Morin E."/>
            <person name="Murat C."/>
            <person name="Sun H."/>
            <person name="Tunlid A."/>
            <person name="Henrissat B."/>
            <person name="Grigoriev I.V."/>
            <person name="Hibbett D.S."/>
            <person name="Martin F."/>
            <person name="Nordberg H.P."/>
            <person name="Cantor M.N."/>
            <person name="Hua S.X."/>
        </authorList>
    </citation>
    <scope>NUCLEOTIDE SEQUENCE [LARGE SCALE GENOMIC DNA]</scope>
    <source>
        <strain evidence="1 2">Foug A</strain>
    </source>
</reference>
<name>A0A0C3ESV8_9AGAM</name>
<dbReference type="Proteomes" id="UP000053989">
    <property type="component" value="Unassembled WGS sequence"/>
</dbReference>
<evidence type="ECO:0000313" key="1">
    <source>
        <dbReference type="EMBL" id="KIM70926.1"/>
    </source>
</evidence>
<reference evidence="2" key="2">
    <citation type="submission" date="2015-01" db="EMBL/GenBank/DDBJ databases">
        <title>Evolutionary Origins and Diversification of the Mycorrhizal Mutualists.</title>
        <authorList>
            <consortium name="DOE Joint Genome Institute"/>
            <consortium name="Mycorrhizal Genomics Consortium"/>
            <person name="Kohler A."/>
            <person name="Kuo A."/>
            <person name="Nagy L.G."/>
            <person name="Floudas D."/>
            <person name="Copeland A."/>
            <person name="Barry K.W."/>
            <person name="Cichocki N."/>
            <person name="Veneault-Fourrey C."/>
            <person name="LaButti K."/>
            <person name="Lindquist E.A."/>
            <person name="Lipzen A."/>
            <person name="Lundell T."/>
            <person name="Morin E."/>
            <person name="Murat C."/>
            <person name="Riley R."/>
            <person name="Ohm R."/>
            <person name="Sun H."/>
            <person name="Tunlid A."/>
            <person name="Henrissat B."/>
            <person name="Grigoriev I.V."/>
            <person name="Hibbett D.S."/>
            <person name="Martin F."/>
        </authorList>
    </citation>
    <scope>NUCLEOTIDE SEQUENCE [LARGE SCALE GENOMIC DNA]</scope>
    <source>
        <strain evidence="2">Foug A</strain>
    </source>
</reference>
<accession>A0A0C3ESV8</accession>
<sequence>MRDSTRRIIDLHILSFCISRHYYSLHRFRNIIETIATSNSERLRCSLHRTSEVAWHSCGGGEDMPVAATSISLDSSELIRDRLVVGGQDRSSPSRSVPGQTLSFQIGLAPIT</sequence>